<dbReference type="AlphaFoldDB" id="A0A6C0ECX9"/>
<organism evidence="1">
    <name type="scientific">viral metagenome</name>
    <dbReference type="NCBI Taxonomy" id="1070528"/>
    <lineage>
        <taxon>unclassified sequences</taxon>
        <taxon>metagenomes</taxon>
        <taxon>organismal metagenomes</taxon>
    </lineage>
</organism>
<accession>A0A6C0ECX9</accession>
<protein>
    <submittedName>
        <fullName evidence="1">Uncharacterized protein</fullName>
    </submittedName>
</protein>
<reference evidence="1" key="1">
    <citation type="journal article" date="2020" name="Nature">
        <title>Giant virus diversity and host interactions through global metagenomics.</title>
        <authorList>
            <person name="Schulz F."/>
            <person name="Roux S."/>
            <person name="Paez-Espino D."/>
            <person name="Jungbluth S."/>
            <person name="Walsh D.A."/>
            <person name="Denef V.J."/>
            <person name="McMahon K.D."/>
            <person name="Konstantinidis K.T."/>
            <person name="Eloe-Fadrosh E.A."/>
            <person name="Kyrpides N.C."/>
            <person name="Woyke T."/>
        </authorList>
    </citation>
    <scope>NUCLEOTIDE SEQUENCE</scope>
    <source>
        <strain evidence="1">GVMAG-M-3300023179-2</strain>
    </source>
</reference>
<proteinExistence type="predicted"/>
<evidence type="ECO:0000313" key="1">
    <source>
        <dbReference type="EMBL" id="QHT27027.1"/>
    </source>
</evidence>
<dbReference type="EMBL" id="MN739807">
    <property type="protein sequence ID" value="QHT27027.1"/>
    <property type="molecule type" value="Genomic_DNA"/>
</dbReference>
<sequence>MTLIFRLIYNDNNLIELQDTYEGIINIQLIHELLLCWQFSYDEINNIQFIVDNEQLLNKNYIINKDENKIIYILTNDANIKNKFEILFNEYNKKEIKSDDIIKVKNEDNHENIYEITDTHIENINNETLKLFDDSDFKKLLNIYINKPDLYNILYQYIQDADLVKSNNNLNIENEKIQYYNILAEKINFLGFPKQIVINKLVKYNGHLNLTVRSLLQNINK</sequence>
<name>A0A6C0ECX9_9ZZZZ</name>